<accession>A0A6G5A7W2</accession>
<name>A0A6G5A7W2_RHIMP</name>
<organism evidence="1">
    <name type="scientific">Rhipicephalus microplus</name>
    <name type="common">Cattle tick</name>
    <name type="synonym">Boophilus microplus</name>
    <dbReference type="NCBI Taxonomy" id="6941"/>
    <lineage>
        <taxon>Eukaryota</taxon>
        <taxon>Metazoa</taxon>
        <taxon>Ecdysozoa</taxon>
        <taxon>Arthropoda</taxon>
        <taxon>Chelicerata</taxon>
        <taxon>Arachnida</taxon>
        <taxon>Acari</taxon>
        <taxon>Parasitiformes</taxon>
        <taxon>Ixodida</taxon>
        <taxon>Ixodoidea</taxon>
        <taxon>Ixodidae</taxon>
        <taxon>Rhipicephalinae</taxon>
        <taxon>Rhipicephalus</taxon>
        <taxon>Boophilus</taxon>
    </lineage>
</organism>
<reference evidence="1" key="1">
    <citation type="submission" date="2020-03" db="EMBL/GenBank/DDBJ databases">
        <title>A transcriptome and proteome of the tick Rhipicephalus microplus shaped by the genetic composition of its hosts and developmental stage.</title>
        <authorList>
            <person name="Garcia G.R."/>
            <person name="Ribeiro J.M.C."/>
            <person name="Maruyama S.R."/>
            <person name="Gardinasse L.G."/>
            <person name="Nelson K."/>
            <person name="Ferreira B.R."/>
            <person name="Andrade T.G."/>
            <person name="Santos I.K.F.M."/>
        </authorList>
    </citation>
    <scope>NUCLEOTIDE SEQUENCE</scope>
    <source>
        <strain evidence="1">NSGR</strain>
        <tissue evidence="1">Salivary glands</tissue>
    </source>
</reference>
<sequence length="200" mass="23630">MLHVCCNIFKTCSVQNSGSDTSTKNHGTFLLRLGAVIVSTFLSTVYCSSGDLFPTMNELQEALTTGEKIWLKRANYFYLHLDCFAWQKIWLNGTYYSMYVWYRKTEHWFSQKKKTEMRATLFNKTQWPEMNISYPEQKGHGTPYVMRFWQKREKCAVFVLPGGKCEQRVWNSHVGNTHLCDERYRDICGGWNKMIYHHNC</sequence>
<proteinExistence type="predicted"/>
<dbReference type="OrthoDB" id="6493972at2759"/>
<protein>
    <submittedName>
        <fullName evidence="1">Putative salivary lipocalin</fullName>
    </submittedName>
</protein>
<evidence type="ECO:0000313" key="1">
    <source>
        <dbReference type="EMBL" id="NIE46276.1"/>
    </source>
</evidence>
<dbReference type="VEuPathDB" id="VectorBase:LOC119180838"/>
<dbReference type="AlphaFoldDB" id="A0A6G5A7W2"/>
<dbReference type="EMBL" id="GIKN01004003">
    <property type="protein sequence ID" value="NIE46276.1"/>
    <property type="molecule type" value="Transcribed_RNA"/>
</dbReference>